<evidence type="ECO:0000313" key="2">
    <source>
        <dbReference type="EMBL" id="MST32209.1"/>
    </source>
</evidence>
<accession>A0ABW9QR65</accession>
<dbReference type="InterPro" id="IPR002645">
    <property type="entry name" value="STAS_dom"/>
</dbReference>
<feature type="non-terminal residue" evidence="2">
    <location>
        <position position="203"/>
    </location>
</feature>
<name>A0ABW9QR65_9ACTN</name>
<sequence>MHVEHGVEHREVLVGDRAQHLLRKHVGVRHLDSFVVRLGGAPPRSQATRRWPSPGGCDRGRARRCHAAGDGRRGKVWWLPQDIARGADRPVIHVRGDLDVGSASRYLRIVRQGLGGGDRRIDVDLAGVTFVDVAGLRALLDAERAARRSGRELRYCQPSGAVVRLARLLVLPHVRSSIGLDVAGDGGLCAAATAARRCRRPPP</sequence>
<proteinExistence type="predicted"/>
<keyword evidence="3" id="KW-1185">Reference proteome</keyword>
<evidence type="ECO:0000259" key="1">
    <source>
        <dbReference type="PROSITE" id="PS50801"/>
    </source>
</evidence>
<gene>
    <name evidence="2" type="ORF">GHK86_05645</name>
</gene>
<dbReference type="InterPro" id="IPR058548">
    <property type="entry name" value="MlaB-like_STAS"/>
</dbReference>
<dbReference type="Gene3D" id="3.30.750.24">
    <property type="entry name" value="STAS domain"/>
    <property type="match status" value="1"/>
</dbReference>
<evidence type="ECO:0000313" key="3">
    <source>
        <dbReference type="Proteomes" id="UP000437736"/>
    </source>
</evidence>
<dbReference type="CDD" id="cd07043">
    <property type="entry name" value="STAS_anti-anti-sigma_factors"/>
    <property type="match status" value="1"/>
</dbReference>
<dbReference type="EMBL" id="WJHE01000246">
    <property type="protein sequence ID" value="MST32209.1"/>
    <property type="molecule type" value="Genomic_DNA"/>
</dbReference>
<dbReference type="Pfam" id="PF13466">
    <property type="entry name" value="STAS_2"/>
    <property type="match status" value="1"/>
</dbReference>
<dbReference type="PROSITE" id="PS50801">
    <property type="entry name" value="STAS"/>
    <property type="match status" value="1"/>
</dbReference>
<organism evidence="2 3">
    <name type="scientific">Acidiferrimicrobium australe</name>
    <dbReference type="NCBI Taxonomy" id="2664430"/>
    <lineage>
        <taxon>Bacteria</taxon>
        <taxon>Bacillati</taxon>
        <taxon>Actinomycetota</taxon>
        <taxon>Acidimicrobiia</taxon>
        <taxon>Acidimicrobiales</taxon>
        <taxon>Acidimicrobiaceae</taxon>
        <taxon>Acidiferrimicrobium</taxon>
    </lineage>
</organism>
<feature type="domain" description="STAS" evidence="1">
    <location>
        <begin position="91"/>
        <end position="169"/>
    </location>
</feature>
<reference evidence="2 3" key="1">
    <citation type="submission" date="2019-11" db="EMBL/GenBank/DDBJ databases">
        <title>Acidiferrimicrobium australis gen. nov., sp. nov., an acidophilic and obligately heterotrophic, member of the Actinobacteria that catalyses dissimilatory oxido- reduction of iron isolated from metal-rich acidic water in Chile.</title>
        <authorList>
            <person name="Gonzalez D."/>
            <person name="Huber K."/>
            <person name="Hedrich S."/>
            <person name="Rojas-Villalobos C."/>
            <person name="Quatrini R."/>
            <person name="Dinamarca M.A."/>
            <person name="Schwarz A."/>
            <person name="Canales C."/>
            <person name="Nancucheo I."/>
        </authorList>
    </citation>
    <scope>NUCLEOTIDE SEQUENCE [LARGE SCALE GENOMIC DNA]</scope>
    <source>
        <strain evidence="2 3">USS-CCA1</strain>
    </source>
</reference>
<dbReference type="InterPro" id="IPR036513">
    <property type="entry name" value="STAS_dom_sf"/>
</dbReference>
<dbReference type="Proteomes" id="UP000437736">
    <property type="component" value="Unassembled WGS sequence"/>
</dbReference>
<dbReference type="SUPFAM" id="SSF52091">
    <property type="entry name" value="SpoIIaa-like"/>
    <property type="match status" value="1"/>
</dbReference>
<protein>
    <submittedName>
        <fullName evidence="2">STAS domain-containing protein</fullName>
    </submittedName>
</protein>
<comment type="caution">
    <text evidence="2">The sequence shown here is derived from an EMBL/GenBank/DDBJ whole genome shotgun (WGS) entry which is preliminary data.</text>
</comment>